<evidence type="ECO:0000313" key="3">
    <source>
        <dbReference type="Proteomes" id="UP001153954"/>
    </source>
</evidence>
<reference evidence="2" key="1">
    <citation type="submission" date="2022-03" db="EMBL/GenBank/DDBJ databases">
        <authorList>
            <person name="Tunstrom K."/>
        </authorList>
    </citation>
    <scope>NUCLEOTIDE SEQUENCE</scope>
</reference>
<sequence length="104" mass="12102">MSSCLLKERDSNKKLKETNSHHKRNFLRQTRIPVRGKTDSGWIHNTPEPDQPLQNEGNFRPLLQYAAESRDKDLSEHLVTFQKNTLYTSPQIQNEIIDICGKII</sequence>
<evidence type="ECO:0000313" key="2">
    <source>
        <dbReference type="EMBL" id="CAH2095756.1"/>
    </source>
</evidence>
<organism evidence="2 3">
    <name type="scientific">Euphydryas editha</name>
    <name type="common">Edith's checkerspot</name>
    <dbReference type="NCBI Taxonomy" id="104508"/>
    <lineage>
        <taxon>Eukaryota</taxon>
        <taxon>Metazoa</taxon>
        <taxon>Ecdysozoa</taxon>
        <taxon>Arthropoda</taxon>
        <taxon>Hexapoda</taxon>
        <taxon>Insecta</taxon>
        <taxon>Pterygota</taxon>
        <taxon>Neoptera</taxon>
        <taxon>Endopterygota</taxon>
        <taxon>Lepidoptera</taxon>
        <taxon>Glossata</taxon>
        <taxon>Ditrysia</taxon>
        <taxon>Papilionoidea</taxon>
        <taxon>Nymphalidae</taxon>
        <taxon>Nymphalinae</taxon>
        <taxon>Euphydryas</taxon>
    </lineage>
</organism>
<feature type="compositionally biased region" description="Basic and acidic residues" evidence="1">
    <location>
        <begin position="1"/>
        <end position="20"/>
    </location>
</feature>
<dbReference type="EMBL" id="CAKOGL010000015">
    <property type="protein sequence ID" value="CAH2095756.1"/>
    <property type="molecule type" value="Genomic_DNA"/>
</dbReference>
<feature type="region of interest" description="Disordered" evidence="1">
    <location>
        <begin position="1"/>
        <end position="57"/>
    </location>
</feature>
<comment type="caution">
    <text evidence="2">The sequence shown here is derived from an EMBL/GenBank/DDBJ whole genome shotgun (WGS) entry which is preliminary data.</text>
</comment>
<proteinExistence type="predicted"/>
<name>A0AAU9U9N8_EUPED</name>
<protein>
    <submittedName>
        <fullName evidence="2">Uncharacterized protein</fullName>
    </submittedName>
</protein>
<evidence type="ECO:0000256" key="1">
    <source>
        <dbReference type="SAM" id="MobiDB-lite"/>
    </source>
</evidence>
<gene>
    <name evidence="2" type="ORF">EEDITHA_LOCUS11174</name>
</gene>
<dbReference type="Proteomes" id="UP001153954">
    <property type="component" value="Unassembled WGS sequence"/>
</dbReference>
<accession>A0AAU9U9N8</accession>
<dbReference type="AlphaFoldDB" id="A0AAU9U9N8"/>
<keyword evidence="3" id="KW-1185">Reference proteome</keyword>